<evidence type="ECO:0000256" key="6">
    <source>
        <dbReference type="ARBA" id="ARBA00023136"/>
    </source>
</evidence>
<comment type="caution">
    <text evidence="11">The sequence shown here is derived from an EMBL/GenBank/DDBJ whole genome shotgun (WGS) entry which is preliminary data.</text>
</comment>
<dbReference type="PRINTS" id="PR00762">
    <property type="entry name" value="CLCHANNEL"/>
</dbReference>
<feature type="transmembrane region" description="Helical" evidence="10">
    <location>
        <begin position="345"/>
        <end position="369"/>
    </location>
</feature>
<keyword evidence="2" id="KW-0813">Transport</keyword>
<feature type="transmembrane region" description="Helical" evidence="10">
    <location>
        <begin position="292"/>
        <end position="313"/>
    </location>
</feature>
<evidence type="ECO:0000256" key="2">
    <source>
        <dbReference type="ARBA" id="ARBA00022448"/>
    </source>
</evidence>
<evidence type="ECO:0000256" key="7">
    <source>
        <dbReference type="ARBA" id="ARBA00023173"/>
    </source>
</evidence>
<keyword evidence="4 10" id="KW-1133">Transmembrane helix</keyword>
<dbReference type="InterPro" id="IPR014743">
    <property type="entry name" value="Cl-channel_core"/>
</dbReference>
<dbReference type="GO" id="GO:0034707">
    <property type="term" value="C:chloride channel complex"/>
    <property type="evidence" value="ECO:0007669"/>
    <property type="project" value="UniProtKB-KW"/>
</dbReference>
<evidence type="ECO:0000313" key="12">
    <source>
        <dbReference type="Proteomes" id="UP000077671"/>
    </source>
</evidence>
<dbReference type="Proteomes" id="UP000077671">
    <property type="component" value="Unassembled WGS sequence"/>
</dbReference>
<organism evidence="11 12">
    <name type="scientific">Tilletia caries</name>
    <name type="common">wheat bunt fungus</name>
    <dbReference type="NCBI Taxonomy" id="13290"/>
    <lineage>
        <taxon>Eukaryota</taxon>
        <taxon>Fungi</taxon>
        <taxon>Dikarya</taxon>
        <taxon>Basidiomycota</taxon>
        <taxon>Ustilaginomycotina</taxon>
        <taxon>Exobasidiomycetes</taxon>
        <taxon>Tilletiales</taxon>
        <taxon>Tilletiaceae</taxon>
        <taxon>Tilletia</taxon>
    </lineage>
</organism>
<comment type="subcellular location">
    <subcellularLocation>
        <location evidence="1">Membrane</location>
        <topology evidence="1">Multi-pass membrane protein</topology>
    </subcellularLocation>
</comment>
<keyword evidence="3 10" id="KW-0812">Transmembrane</keyword>
<dbReference type="AlphaFoldDB" id="A0A8T8SE36"/>
<dbReference type="PANTHER" id="PTHR43427:SF6">
    <property type="entry name" value="CHLORIDE CHANNEL PROTEIN CLC-E"/>
    <property type="match status" value="1"/>
</dbReference>
<dbReference type="InterPro" id="IPR050368">
    <property type="entry name" value="ClC-type_chloride_channel"/>
</dbReference>
<name>A0A8T8SE36_9BASI</name>
<feature type="non-terminal residue" evidence="11">
    <location>
        <position position="407"/>
    </location>
</feature>
<keyword evidence="8" id="KW-0868">Chloride</keyword>
<evidence type="ECO:0008006" key="13">
    <source>
        <dbReference type="Google" id="ProtNLM"/>
    </source>
</evidence>
<dbReference type="InterPro" id="IPR001807">
    <property type="entry name" value="ClC"/>
</dbReference>
<keyword evidence="9" id="KW-0407">Ion channel</keyword>
<evidence type="ECO:0000256" key="9">
    <source>
        <dbReference type="ARBA" id="ARBA00023303"/>
    </source>
</evidence>
<evidence type="ECO:0000256" key="4">
    <source>
        <dbReference type="ARBA" id="ARBA00022989"/>
    </source>
</evidence>
<dbReference type="GO" id="GO:0005254">
    <property type="term" value="F:chloride channel activity"/>
    <property type="evidence" value="ECO:0007669"/>
    <property type="project" value="UniProtKB-KW"/>
</dbReference>
<feature type="transmembrane region" description="Helical" evidence="10">
    <location>
        <begin position="381"/>
        <end position="401"/>
    </location>
</feature>
<accession>A0A8T8SE36</accession>
<evidence type="ECO:0000313" key="11">
    <source>
        <dbReference type="EMBL" id="KAE8237636.1"/>
    </source>
</evidence>
<evidence type="ECO:0000256" key="8">
    <source>
        <dbReference type="ARBA" id="ARBA00023214"/>
    </source>
</evidence>
<feature type="transmembrane region" description="Helical" evidence="10">
    <location>
        <begin position="147"/>
        <end position="171"/>
    </location>
</feature>
<feature type="transmembrane region" description="Helical" evidence="10">
    <location>
        <begin position="49"/>
        <end position="68"/>
    </location>
</feature>
<dbReference type="EMBL" id="LWDD02003264">
    <property type="protein sequence ID" value="KAE8237636.1"/>
    <property type="molecule type" value="Genomic_DNA"/>
</dbReference>
<protein>
    <recommendedName>
        <fullName evidence="13">Chloride channel protein</fullName>
    </recommendedName>
</protein>
<evidence type="ECO:0000256" key="1">
    <source>
        <dbReference type="ARBA" id="ARBA00004141"/>
    </source>
</evidence>
<dbReference type="Pfam" id="PF00654">
    <property type="entry name" value="Voltage_CLC"/>
    <property type="match status" value="1"/>
</dbReference>
<keyword evidence="7" id="KW-0869">Chloride channel</keyword>
<reference evidence="11" key="2">
    <citation type="journal article" date="2019" name="IMA Fungus">
        <title>Genome sequencing and comparison of five Tilletia species to identify candidate genes for the detection of regulated species infecting wheat.</title>
        <authorList>
            <person name="Nguyen H.D.T."/>
            <person name="Sultana T."/>
            <person name="Kesanakurti P."/>
            <person name="Hambleton S."/>
        </authorList>
    </citation>
    <scope>NUCLEOTIDE SEQUENCE</scope>
    <source>
        <strain evidence="11">DAOMC 238032</strain>
    </source>
</reference>
<sequence>MLLGVMAPLVGTGGALGAWILLKSIAIVTNLFWFGRFSSQSADISNSNVGLAMLVIPLAGSLIIGLMARFGSDKIRGHGIPEAIETILFGESRLSLKVAILKPISAAISIGSGGPFGAEGPIIMTGGAIGSLFAQCFHLSAAERKTLLVAGAAAGMTAIFGTPMAAILLAVEVLLFEWKPRSFVPVVIAALVALMWRPALIDQGPMFPALWSLPPSGWIVVPAAGVGLIVGLQATLLSKCLYTIEDLFHRLPIHWMWWPAIGAAFVGAGGLLDVRALGAGYSNIQMLIDGSLVLRAAFVLLAVKAFVWLVALGSGTSGGVLAPLLILGGAAGYLLGYWLPGPAGFWAMIGMAGIMSGAMRAPLTGALFASELTGRFDALPAVMSAAAIAYAVSVLCMRRSILTEKIA</sequence>
<keyword evidence="6 10" id="KW-0472">Membrane</keyword>
<evidence type="ECO:0000256" key="3">
    <source>
        <dbReference type="ARBA" id="ARBA00022692"/>
    </source>
</evidence>
<feature type="transmembrane region" description="Helical" evidence="10">
    <location>
        <begin position="254"/>
        <end position="272"/>
    </location>
</feature>
<reference evidence="11" key="1">
    <citation type="submission" date="2016-04" db="EMBL/GenBank/DDBJ databases">
        <authorList>
            <person name="Nguyen H.D."/>
            <person name="Kesanakurti P."/>
            <person name="Cullis J."/>
            <person name="Levesque C.A."/>
            <person name="Hambleton S."/>
        </authorList>
    </citation>
    <scope>NUCLEOTIDE SEQUENCE</scope>
    <source>
        <strain evidence="11">DAOMC 238032</strain>
    </source>
</reference>
<evidence type="ECO:0000256" key="10">
    <source>
        <dbReference type="SAM" id="Phobius"/>
    </source>
</evidence>
<keyword evidence="5" id="KW-0406">Ion transport</keyword>
<feature type="transmembrane region" description="Helical" evidence="10">
    <location>
        <begin position="219"/>
        <end position="242"/>
    </location>
</feature>
<dbReference type="PANTHER" id="PTHR43427">
    <property type="entry name" value="CHLORIDE CHANNEL PROTEIN CLC-E"/>
    <property type="match status" value="1"/>
</dbReference>
<feature type="transmembrane region" description="Helical" evidence="10">
    <location>
        <begin position="183"/>
        <end position="199"/>
    </location>
</feature>
<evidence type="ECO:0000256" key="5">
    <source>
        <dbReference type="ARBA" id="ARBA00023065"/>
    </source>
</evidence>
<dbReference type="Gene3D" id="1.10.3080.10">
    <property type="entry name" value="Clc chloride channel"/>
    <property type="match status" value="1"/>
</dbReference>
<proteinExistence type="predicted"/>
<gene>
    <name evidence="11" type="ORF">A4X03_0g9077</name>
</gene>
<dbReference type="SUPFAM" id="SSF81340">
    <property type="entry name" value="Clc chloride channel"/>
    <property type="match status" value="1"/>
</dbReference>
<feature type="transmembrane region" description="Helical" evidence="10">
    <location>
        <begin position="320"/>
        <end position="339"/>
    </location>
</feature>
<dbReference type="CDD" id="cd00400">
    <property type="entry name" value="Voltage_gated_ClC"/>
    <property type="match status" value="1"/>
</dbReference>
<feature type="transmembrane region" description="Helical" evidence="10">
    <location>
        <begin position="16"/>
        <end position="37"/>
    </location>
</feature>